<proteinExistence type="predicted"/>
<sequence length="134" mass="15106">MNGKWVWAPERVQSGITRVFMRHEAFTGGFQWEGKWATKGTRNGAGAGVFFFFFHSFPHHFVLAPILTSGHGHVISAGAQAVMGFSSLLLFINDIPFETSTRFIWRFLHRYFGILTLDKHSRSISVPTSSRNCG</sequence>
<evidence type="ECO:0000313" key="2">
    <source>
        <dbReference type="EMBL" id="KAH7062223.1"/>
    </source>
</evidence>
<organism evidence="2 3">
    <name type="scientific">Macrophomina phaseolina</name>
    <dbReference type="NCBI Taxonomy" id="35725"/>
    <lineage>
        <taxon>Eukaryota</taxon>
        <taxon>Fungi</taxon>
        <taxon>Dikarya</taxon>
        <taxon>Ascomycota</taxon>
        <taxon>Pezizomycotina</taxon>
        <taxon>Dothideomycetes</taxon>
        <taxon>Dothideomycetes incertae sedis</taxon>
        <taxon>Botryosphaeriales</taxon>
        <taxon>Botryosphaeriaceae</taxon>
        <taxon>Macrophomina</taxon>
    </lineage>
</organism>
<keyword evidence="3" id="KW-1185">Reference proteome</keyword>
<name>A0ABQ8GPW6_9PEZI</name>
<feature type="transmembrane region" description="Helical" evidence="1">
    <location>
        <begin position="45"/>
        <end position="67"/>
    </location>
</feature>
<keyword evidence="1" id="KW-1133">Transmembrane helix</keyword>
<evidence type="ECO:0000256" key="1">
    <source>
        <dbReference type="SAM" id="Phobius"/>
    </source>
</evidence>
<dbReference type="Proteomes" id="UP000774617">
    <property type="component" value="Unassembled WGS sequence"/>
</dbReference>
<feature type="transmembrane region" description="Helical" evidence="1">
    <location>
        <begin position="73"/>
        <end position="92"/>
    </location>
</feature>
<reference evidence="2 3" key="1">
    <citation type="journal article" date="2021" name="Nat. Commun.">
        <title>Genetic determinants of endophytism in the Arabidopsis root mycobiome.</title>
        <authorList>
            <person name="Mesny F."/>
            <person name="Miyauchi S."/>
            <person name="Thiergart T."/>
            <person name="Pickel B."/>
            <person name="Atanasova L."/>
            <person name="Karlsson M."/>
            <person name="Huettel B."/>
            <person name="Barry K.W."/>
            <person name="Haridas S."/>
            <person name="Chen C."/>
            <person name="Bauer D."/>
            <person name="Andreopoulos W."/>
            <person name="Pangilinan J."/>
            <person name="LaButti K."/>
            <person name="Riley R."/>
            <person name="Lipzen A."/>
            <person name="Clum A."/>
            <person name="Drula E."/>
            <person name="Henrissat B."/>
            <person name="Kohler A."/>
            <person name="Grigoriev I.V."/>
            <person name="Martin F.M."/>
            <person name="Hacquard S."/>
        </authorList>
    </citation>
    <scope>NUCLEOTIDE SEQUENCE [LARGE SCALE GENOMIC DNA]</scope>
    <source>
        <strain evidence="2 3">MPI-SDFR-AT-0080</strain>
    </source>
</reference>
<keyword evidence="1" id="KW-0472">Membrane</keyword>
<evidence type="ECO:0000313" key="3">
    <source>
        <dbReference type="Proteomes" id="UP000774617"/>
    </source>
</evidence>
<keyword evidence="1" id="KW-0812">Transmembrane</keyword>
<protein>
    <submittedName>
        <fullName evidence="2">Uncharacterized protein</fullName>
    </submittedName>
</protein>
<dbReference type="EMBL" id="JAGTJR010000003">
    <property type="protein sequence ID" value="KAH7062223.1"/>
    <property type="molecule type" value="Genomic_DNA"/>
</dbReference>
<gene>
    <name evidence="2" type="ORF">B0J12DRAFT_230971</name>
</gene>
<comment type="caution">
    <text evidence="2">The sequence shown here is derived from an EMBL/GenBank/DDBJ whole genome shotgun (WGS) entry which is preliminary data.</text>
</comment>
<accession>A0ABQ8GPW6</accession>